<keyword evidence="3" id="KW-1185">Reference proteome</keyword>
<keyword evidence="1" id="KW-1133">Transmembrane helix</keyword>
<reference evidence="2" key="1">
    <citation type="submission" date="2020-11" db="EMBL/GenBank/DDBJ databases">
        <authorList>
            <consortium name="DOE Joint Genome Institute"/>
            <person name="Ahrendt S."/>
            <person name="Riley R."/>
            <person name="Andreopoulos W."/>
            <person name="Labutti K."/>
            <person name="Pangilinan J."/>
            <person name="Ruiz-Duenas F.J."/>
            <person name="Barrasa J.M."/>
            <person name="Sanchez-Garcia M."/>
            <person name="Camarero S."/>
            <person name="Miyauchi S."/>
            <person name="Serrano A."/>
            <person name="Linde D."/>
            <person name="Babiker R."/>
            <person name="Drula E."/>
            <person name="Ayuso-Fernandez I."/>
            <person name="Pacheco R."/>
            <person name="Padilla G."/>
            <person name="Ferreira P."/>
            <person name="Barriuso J."/>
            <person name="Kellner H."/>
            <person name="Castanera R."/>
            <person name="Alfaro M."/>
            <person name="Ramirez L."/>
            <person name="Pisabarro A.G."/>
            <person name="Kuo A."/>
            <person name="Tritt A."/>
            <person name="Lipzen A."/>
            <person name="He G."/>
            <person name="Yan M."/>
            <person name="Ng V."/>
            <person name="Cullen D."/>
            <person name="Martin F."/>
            <person name="Rosso M.-N."/>
            <person name="Henrissat B."/>
            <person name="Hibbett D."/>
            <person name="Martinez A.T."/>
            <person name="Grigoriev I.V."/>
        </authorList>
    </citation>
    <scope>NUCLEOTIDE SEQUENCE</scope>
    <source>
        <strain evidence="2">MF-IS2</strain>
    </source>
</reference>
<feature type="transmembrane region" description="Helical" evidence="1">
    <location>
        <begin position="42"/>
        <end position="63"/>
    </location>
</feature>
<proteinExistence type="predicted"/>
<feature type="non-terminal residue" evidence="2">
    <location>
        <position position="1"/>
    </location>
</feature>
<dbReference type="OrthoDB" id="2947347at2759"/>
<evidence type="ECO:0000313" key="3">
    <source>
        <dbReference type="Proteomes" id="UP000807342"/>
    </source>
</evidence>
<evidence type="ECO:0000313" key="2">
    <source>
        <dbReference type="EMBL" id="KAF9444899.1"/>
    </source>
</evidence>
<keyword evidence="1" id="KW-0472">Membrane</keyword>
<dbReference type="AlphaFoldDB" id="A0A9P5X745"/>
<protein>
    <submittedName>
        <fullName evidence="2">Uncharacterized protein</fullName>
    </submittedName>
</protein>
<feature type="transmembrane region" description="Helical" evidence="1">
    <location>
        <begin position="179"/>
        <end position="195"/>
    </location>
</feature>
<dbReference type="EMBL" id="MU151340">
    <property type="protein sequence ID" value="KAF9444899.1"/>
    <property type="molecule type" value="Genomic_DNA"/>
</dbReference>
<evidence type="ECO:0000256" key="1">
    <source>
        <dbReference type="SAM" id="Phobius"/>
    </source>
</evidence>
<feature type="transmembrane region" description="Helical" evidence="1">
    <location>
        <begin position="150"/>
        <end position="172"/>
    </location>
</feature>
<sequence length="197" mass="21314">PLLQSPINGVSLLGLDISPRSDSGPTPAFDIQSAIKCYALPYGAFGCISHALTYYSLVCLWFGRSPVPPWRKLSYKTYNFIIASIGPAISLGMSVTTIVKCKHTWPFLTLAAWKTSLSLLAGVTGIHAAHAMNKSGGTTTQGAMYSMWWAAIYFFGMVVGMAGLIFIVIQALRRHQKDVTILTAVFFVVVFLGASNT</sequence>
<dbReference type="Proteomes" id="UP000807342">
    <property type="component" value="Unassembled WGS sequence"/>
</dbReference>
<gene>
    <name evidence="2" type="ORF">P691DRAFT_676764</name>
</gene>
<comment type="caution">
    <text evidence="2">The sequence shown here is derived from an EMBL/GenBank/DDBJ whole genome shotgun (WGS) entry which is preliminary data.</text>
</comment>
<feature type="transmembrane region" description="Helical" evidence="1">
    <location>
        <begin position="111"/>
        <end position="130"/>
    </location>
</feature>
<feature type="transmembrane region" description="Helical" evidence="1">
    <location>
        <begin position="78"/>
        <end position="99"/>
    </location>
</feature>
<accession>A0A9P5X745</accession>
<keyword evidence="1" id="KW-0812">Transmembrane</keyword>
<organism evidence="2 3">
    <name type="scientific">Macrolepiota fuliginosa MF-IS2</name>
    <dbReference type="NCBI Taxonomy" id="1400762"/>
    <lineage>
        <taxon>Eukaryota</taxon>
        <taxon>Fungi</taxon>
        <taxon>Dikarya</taxon>
        <taxon>Basidiomycota</taxon>
        <taxon>Agaricomycotina</taxon>
        <taxon>Agaricomycetes</taxon>
        <taxon>Agaricomycetidae</taxon>
        <taxon>Agaricales</taxon>
        <taxon>Agaricineae</taxon>
        <taxon>Agaricaceae</taxon>
        <taxon>Macrolepiota</taxon>
    </lineage>
</organism>
<name>A0A9P5X745_9AGAR</name>